<comment type="subcellular location">
    <subcellularLocation>
        <location evidence="1">Cell membrane</location>
        <topology evidence="1">Multi-pass membrane protein</topology>
    </subcellularLocation>
</comment>
<dbReference type="PANTHER" id="PTHR24221:SF430">
    <property type="entry name" value="MULTIDRUG RESISTANCE ABC TRANSPORTER ATP-BINDING_PERMEASE PROTEIN YHEH-RELATED"/>
    <property type="match status" value="1"/>
</dbReference>
<keyword evidence="13" id="KW-1185">Reference proteome</keyword>
<evidence type="ECO:0000256" key="4">
    <source>
        <dbReference type="ARBA" id="ARBA00022741"/>
    </source>
</evidence>
<dbReference type="PROSITE" id="PS00211">
    <property type="entry name" value="ABC_TRANSPORTER_1"/>
    <property type="match status" value="1"/>
</dbReference>
<gene>
    <name evidence="12" type="ORF">EJQ19_31190</name>
</gene>
<dbReference type="PROSITE" id="PS50893">
    <property type="entry name" value="ABC_TRANSPORTER_2"/>
    <property type="match status" value="1"/>
</dbReference>
<keyword evidence="4" id="KW-0547">Nucleotide-binding</keyword>
<dbReference type="InterPro" id="IPR011527">
    <property type="entry name" value="ABC1_TM_dom"/>
</dbReference>
<dbReference type="Pfam" id="PF00005">
    <property type="entry name" value="ABC_tran"/>
    <property type="match status" value="1"/>
</dbReference>
<dbReference type="AlphaFoldDB" id="A0A430J4L9"/>
<accession>A0A430J4L9</accession>
<comment type="caution">
    <text evidence="12">The sequence shown here is derived from an EMBL/GenBank/DDBJ whole genome shotgun (WGS) entry which is preliminary data.</text>
</comment>
<dbReference type="EMBL" id="RXHU01000146">
    <property type="protein sequence ID" value="RTE00740.1"/>
    <property type="molecule type" value="Genomic_DNA"/>
</dbReference>
<dbReference type="GO" id="GO:0005524">
    <property type="term" value="F:ATP binding"/>
    <property type="evidence" value="ECO:0007669"/>
    <property type="project" value="UniProtKB-KW"/>
</dbReference>
<keyword evidence="5 12" id="KW-0067">ATP-binding</keyword>
<dbReference type="SUPFAM" id="SSF52540">
    <property type="entry name" value="P-loop containing nucleoside triphosphate hydrolases"/>
    <property type="match status" value="1"/>
</dbReference>
<feature type="domain" description="ABC transmembrane type-1" evidence="11">
    <location>
        <begin position="20"/>
        <end position="400"/>
    </location>
</feature>
<keyword evidence="2" id="KW-0813">Transport</keyword>
<evidence type="ECO:0000313" key="12">
    <source>
        <dbReference type="EMBL" id="RTE00740.1"/>
    </source>
</evidence>
<feature type="transmembrane region" description="Helical" evidence="9">
    <location>
        <begin position="256"/>
        <end position="274"/>
    </location>
</feature>
<evidence type="ECO:0000259" key="10">
    <source>
        <dbReference type="PROSITE" id="PS50893"/>
    </source>
</evidence>
<keyword evidence="6 9" id="KW-1133">Transmembrane helix</keyword>
<evidence type="ECO:0000256" key="2">
    <source>
        <dbReference type="ARBA" id="ARBA00022448"/>
    </source>
</evidence>
<dbReference type="PANTHER" id="PTHR24221">
    <property type="entry name" value="ATP-BINDING CASSETTE SUB-FAMILY B"/>
    <property type="match status" value="1"/>
</dbReference>
<dbReference type="OrthoDB" id="9770415at2"/>
<dbReference type="InterPro" id="IPR039421">
    <property type="entry name" value="Type_1_exporter"/>
</dbReference>
<organism evidence="12 13">
    <name type="scientific">Paenibacillus whitsoniae</name>
    <dbReference type="NCBI Taxonomy" id="2496558"/>
    <lineage>
        <taxon>Bacteria</taxon>
        <taxon>Bacillati</taxon>
        <taxon>Bacillota</taxon>
        <taxon>Bacilli</taxon>
        <taxon>Bacillales</taxon>
        <taxon>Paenibacillaceae</taxon>
        <taxon>Paenibacillus</taxon>
    </lineage>
</organism>
<evidence type="ECO:0000256" key="3">
    <source>
        <dbReference type="ARBA" id="ARBA00022692"/>
    </source>
</evidence>
<dbReference type="CDD" id="cd03254">
    <property type="entry name" value="ABCC_Glucan_exporter_like"/>
    <property type="match status" value="1"/>
</dbReference>
<dbReference type="SMART" id="SM00382">
    <property type="entry name" value="AAA"/>
    <property type="match status" value="1"/>
</dbReference>
<sequence length="694" mass="77541">MKQTGKRLVQYAALFKKPLLFALLCLSIAVATELAGPFIAKRMIDTHILGIEKPWYETASATQTEKAVPWEGTFYKRSDNFAAGEAHGREVRILQVGSAFVWVDQAITFDGVRKLTEDGKLTITSGEQQAQYVYTKLGAAQLYAFYKPEFTELMTLAGFYVILIIVGAGFTYGQRYLLQSAANRIIQRMRRDVFAQIQRLPITYFDNQPAGKVVSRITNDTESVRDLYVQVLANFFTGTIYIVGIIIAIFVLDYRLALFTLPIIPLLLGWIVLYRKYASVYNHEIRERIGAINGMINEAIQGMTIIRAFRRQKETTKEFDTLNDEYTMYQNKLLSLNSLTSHNLMNVVRNVFFFGLIWYVGGSSLNALISVGVLYAFVDYLNRMFHPMVGIVNQLPNLERAIVSADRVFELLQEPGVDVVEGDVARFRGHVQFENVRFAYKEGEDVLKNISFEAKPGQTVALVGHTGSGKSSILNLLFRFYDVQHGRIMIDGRDIRELSKQELRQHMGIVLQDPFLFTGTIASNVSLDDPSITRERVEAALRDVGAAEMLAALPHGLDEPVIEKGSTLSAGQRQLISFARALAFDPAILILDEATASIDTETEAVIQAALGVLSKGRTTFVIAHRLSTIRSADQILVLDHGEIVERGSHEALMAQQGRYFQMYQLQQGHQGGAPATTEPEAAPELEPGEVRGRA</sequence>
<dbReference type="InterPro" id="IPR017871">
    <property type="entry name" value="ABC_transporter-like_CS"/>
</dbReference>
<evidence type="ECO:0000256" key="9">
    <source>
        <dbReference type="SAM" id="Phobius"/>
    </source>
</evidence>
<dbReference type="GO" id="GO:0005886">
    <property type="term" value="C:plasma membrane"/>
    <property type="evidence" value="ECO:0007669"/>
    <property type="project" value="UniProtKB-SubCell"/>
</dbReference>
<evidence type="ECO:0000313" key="13">
    <source>
        <dbReference type="Proteomes" id="UP000276128"/>
    </source>
</evidence>
<dbReference type="SUPFAM" id="SSF90123">
    <property type="entry name" value="ABC transporter transmembrane region"/>
    <property type="match status" value="1"/>
</dbReference>
<dbReference type="PROSITE" id="PS50929">
    <property type="entry name" value="ABC_TM1F"/>
    <property type="match status" value="1"/>
</dbReference>
<dbReference type="Proteomes" id="UP000276128">
    <property type="component" value="Unassembled WGS sequence"/>
</dbReference>
<feature type="transmembrane region" description="Helical" evidence="9">
    <location>
        <begin position="351"/>
        <end position="378"/>
    </location>
</feature>
<proteinExistence type="predicted"/>
<evidence type="ECO:0000256" key="6">
    <source>
        <dbReference type="ARBA" id="ARBA00022989"/>
    </source>
</evidence>
<keyword evidence="3 9" id="KW-0812">Transmembrane</keyword>
<feature type="domain" description="ABC transporter" evidence="10">
    <location>
        <begin position="431"/>
        <end position="665"/>
    </location>
</feature>
<evidence type="ECO:0000259" key="11">
    <source>
        <dbReference type="PROSITE" id="PS50929"/>
    </source>
</evidence>
<keyword evidence="7 9" id="KW-0472">Membrane</keyword>
<evidence type="ECO:0000256" key="7">
    <source>
        <dbReference type="ARBA" id="ARBA00023136"/>
    </source>
</evidence>
<evidence type="ECO:0000256" key="5">
    <source>
        <dbReference type="ARBA" id="ARBA00022840"/>
    </source>
</evidence>
<name>A0A430J4L9_9BACL</name>
<dbReference type="GO" id="GO:0034040">
    <property type="term" value="F:ATPase-coupled lipid transmembrane transporter activity"/>
    <property type="evidence" value="ECO:0007669"/>
    <property type="project" value="TreeGrafter"/>
</dbReference>
<dbReference type="InterPro" id="IPR036640">
    <property type="entry name" value="ABC1_TM_sf"/>
</dbReference>
<dbReference type="Pfam" id="PF00664">
    <property type="entry name" value="ABC_membrane"/>
    <property type="match status" value="1"/>
</dbReference>
<dbReference type="RefSeq" id="WP_126145108.1">
    <property type="nucleotide sequence ID" value="NZ_RXHU01000146.1"/>
</dbReference>
<dbReference type="Gene3D" id="3.40.50.300">
    <property type="entry name" value="P-loop containing nucleotide triphosphate hydrolases"/>
    <property type="match status" value="1"/>
</dbReference>
<dbReference type="InterPro" id="IPR027417">
    <property type="entry name" value="P-loop_NTPase"/>
</dbReference>
<dbReference type="Gene3D" id="1.20.1560.10">
    <property type="entry name" value="ABC transporter type 1, transmembrane domain"/>
    <property type="match status" value="1"/>
</dbReference>
<dbReference type="GO" id="GO:0016887">
    <property type="term" value="F:ATP hydrolysis activity"/>
    <property type="evidence" value="ECO:0007669"/>
    <property type="project" value="InterPro"/>
</dbReference>
<feature type="transmembrane region" description="Helical" evidence="9">
    <location>
        <begin position="157"/>
        <end position="178"/>
    </location>
</feature>
<dbReference type="CDD" id="cd18544">
    <property type="entry name" value="ABC_6TM_TmrA_like"/>
    <property type="match status" value="1"/>
</dbReference>
<dbReference type="InterPro" id="IPR003439">
    <property type="entry name" value="ABC_transporter-like_ATP-bd"/>
</dbReference>
<reference evidence="12 13" key="1">
    <citation type="submission" date="2018-12" db="EMBL/GenBank/DDBJ databases">
        <title>Bacillus ochoae sp. nov., Paenibacillus whitsoniae sp. nov., Paenibacillus spiritus sp. nov. Isolated from the Mars Exploration Rover during spacecraft assembly.</title>
        <authorList>
            <person name="Seuylemezian A."/>
            <person name="Vaishampayan P."/>
        </authorList>
    </citation>
    <scope>NUCLEOTIDE SEQUENCE [LARGE SCALE GENOMIC DNA]</scope>
    <source>
        <strain evidence="12 13">MER 54</strain>
    </source>
</reference>
<dbReference type="FunFam" id="3.40.50.300:FF:000287">
    <property type="entry name" value="Multidrug ABC transporter ATP-binding protein"/>
    <property type="match status" value="1"/>
</dbReference>
<feature type="region of interest" description="Disordered" evidence="8">
    <location>
        <begin position="667"/>
        <end position="694"/>
    </location>
</feature>
<feature type="transmembrane region" description="Helical" evidence="9">
    <location>
        <begin position="227"/>
        <end position="250"/>
    </location>
</feature>
<dbReference type="GO" id="GO:0140359">
    <property type="term" value="F:ABC-type transporter activity"/>
    <property type="evidence" value="ECO:0007669"/>
    <property type="project" value="InterPro"/>
</dbReference>
<evidence type="ECO:0000256" key="8">
    <source>
        <dbReference type="SAM" id="MobiDB-lite"/>
    </source>
</evidence>
<dbReference type="InterPro" id="IPR003593">
    <property type="entry name" value="AAA+_ATPase"/>
</dbReference>
<protein>
    <submittedName>
        <fullName evidence="12">ABC transporter ATP-binding protein</fullName>
    </submittedName>
</protein>
<evidence type="ECO:0000256" key="1">
    <source>
        <dbReference type="ARBA" id="ARBA00004651"/>
    </source>
</evidence>